<accession>A0A8J7QM68</accession>
<reference evidence="1" key="1">
    <citation type="submission" date="2021-03" db="EMBL/GenBank/DDBJ databases">
        <authorList>
            <person name="Wang G."/>
        </authorList>
    </citation>
    <scope>NUCLEOTIDE SEQUENCE</scope>
    <source>
        <strain evidence="1">KCTC 12899</strain>
    </source>
</reference>
<name>A0A8J7QM68_9BACT</name>
<dbReference type="InterPro" id="IPR011042">
    <property type="entry name" value="6-blade_b-propeller_TolB-like"/>
</dbReference>
<comment type="caution">
    <text evidence="1">The sequence shown here is derived from an EMBL/GenBank/DDBJ whole genome shotgun (WGS) entry which is preliminary data.</text>
</comment>
<evidence type="ECO:0000313" key="2">
    <source>
        <dbReference type="Proteomes" id="UP000664417"/>
    </source>
</evidence>
<protein>
    <recommendedName>
        <fullName evidence="3">6-bladed beta-propeller</fullName>
    </recommendedName>
</protein>
<proteinExistence type="predicted"/>
<dbReference type="RefSeq" id="WP_207860500.1">
    <property type="nucleotide sequence ID" value="NZ_JAFREP010000018.1"/>
</dbReference>
<dbReference type="EMBL" id="JAFREP010000018">
    <property type="protein sequence ID" value="MBO1320545.1"/>
    <property type="molecule type" value="Genomic_DNA"/>
</dbReference>
<evidence type="ECO:0008006" key="3">
    <source>
        <dbReference type="Google" id="ProtNLM"/>
    </source>
</evidence>
<dbReference type="Proteomes" id="UP000664417">
    <property type="component" value="Unassembled WGS sequence"/>
</dbReference>
<sequence length="337" mass="38427">MLFGSCLFLCILGLPEGTSVGLYHPLFPAYFAEGDAGSFYVLDRREHQVRHYAKDLKLLRAFGAMGQGPGEFAFPIGIFYAGGTLYVEDPTFFTLFDAEGKPRKKIRKPFEADWYPTGKSWIAERRYEATGKWELLWFSYDFEETKVLHVDRDTFDVDGVMNPAGRPVPSALSKDHRWLAKAEKSRFHVTVFDTHRGEAVRVLEEKVTPVPFDRAWGEESVKNIRAMRKTMSPHRQSKNKGAVFPDFFPPILKVAYTVDDELVVFGLLRPGQIKPDFVYDLAGRSVPIKGDPDPFIYKVLMKHEGYAYLTLEVDEEAFIYKVPLAQVPAILEDLDKP</sequence>
<dbReference type="Gene3D" id="2.120.10.30">
    <property type="entry name" value="TolB, C-terminal domain"/>
    <property type="match status" value="1"/>
</dbReference>
<organism evidence="1 2">
    <name type="scientific">Acanthopleuribacter pedis</name>
    <dbReference type="NCBI Taxonomy" id="442870"/>
    <lineage>
        <taxon>Bacteria</taxon>
        <taxon>Pseudomonadati</taxon>
        <taxon>Acidobacteriota</taxon>
        <taxon>Holophagae</taxon>
        <taxon>Acanthopleuribacterales</taxon>
        <taxon>Acanthopleuribacteraceae</taxon>
        <taxon>Acanthopleuribacter</taxon>
    </lineage>
</organism>
<evidence type="ECO:0000313" key="1">
    <source>
        <dbReference type="EMBL" id="MBO1320545.1"/>
    </source>
</evidence>
<keyword evidence="2" id="KW-1185">Reference proteome</keyword>
<dbReference type="AlphaFoldDB" id="A0A8J7QM68"/>
<gene>
    <name evidence="1" type="ORF">J3U88_18860</name>
</gene>
<dbReference type="SUPFAM" id="SSF63829">
    <property type="entry name" value="Calcium-dependent phosphotriesterase"/>
    <property type="match status" value="1"/>
</dbReference>